<gene>
    <name evidence="2" type="ORF">UFOPK3364_01096</name>
</gene>
<sequence length="109" mass="12015">MLAIAEANVVGGLRSRECVTVVRFRGQRFGRNHPVESRWLSHKELGKTVTDSENPDQSGAMFRHGKDLIEKGAGRVRQTAEPTERIIGTGGHGEPLGVETIAYQEFART</sequence>
<dbReference type="AlphaFoldDB" id="A0A6J7E3K1"/>
<organism evidence="2">
    <name type="scientific">freshwater metagenome</name>
    <dbReference type="NCBI Taxonomy" id="449393"/>
    <lineage>
        <taxon>unclassified sequences</taxon>
        <taxon>metagenomes</taxon>
        <taxon>ecological metagenomes</taxon>
    </lineage>
</organism>
<evidence type="ECO:0000256" key="1">
    <source>
        <dbReference type="SAM" id="MobiDB-lite"/>
    </source>
</evidence>
<proteinExistence type="predicted"/>
<feature type="region of interest" description="Disordered" evidence="1">
    <location>
        <begin position="69"/>
        <end position="94"/>
    </location>
</feature>
<dbReference type="EMBL" id="CAFBLO010000140">
    <property type="protein sequence ID" value="CAB4877456.1"/>
    <property type="molecule type" value="Genomic_DNA"/>
</dbReference>
<evidence type="ECO:0000313" key="2">
    <source>
        <dbReference type="EMBL" id="CAB4877456.1"/>
    </source>
</evidence>
<accession>A0A6J7E3K1</accession>
<protein>
    <submittedName>
        <fullName evidence="2">Unannotated protein</fullName>
    </submittedName>
</protein>
<reference evidence="2" key="1">
    <citation type="submission" date="2020-05" db="EMBL/GenBank/DDBJ databases">
        <authorList>
            <person name="Chiriac C."/>
            <person name="Salcher M."/>
            <person name="Ghai R."/>
            <person name="Kavagutti S V."/>
        </authorList>
    </citation>
    <scope>NUCLEOTIDE SEQUENCE</scope>
</reference>
<name>A0A6J7E3K1_9ZZZZ</name>